<name>A0A067N130_BOTB1</name>
<proteinExistence type="predicted"/>
<organism evidence="2 3">
    <name type="scientific">Botryobasidium botryosum (strain FD-172 SS1)</name>
    <dbReference type="NCBI Taxonomy" id="930990"/>
    <lineage>
        <taxon>Eukaryota</taxon>
        <taxon>Fungi</taxon>
        <taxon>Dikarya</taxon>
        <taxon>Basidiomycota</taxon>
        <taxon>Agaricomycotina</taxon>
        <taxon>Agaricomycetes</taxon>
        <taxon>Cantharellales</taxon>
        <taxon>Botryobasidiaceae</taxon>
        <taxon>Botryobasidium</taxon>
    </lineage>
</organism>
<dbReference type="HOGENOM" id="CLU_2605725_0_0_1"/>
<dbReference type="EMBL" id="KL198023">
    <property type="protein sequence ID" value="KDQ17812.1"/>
    <property type="molecule type" value="Genomic_DNA"/>
</dbReference>
<evidence type="ECO:0000313" key="3">
    <source>
        <dbReference type="Proteomes" id="UP000027195"/>
    </source>
</evidence>
<dbReference type="InParanoid" id="A0A067N130"/>
<accession>A0A067N130</accession>
<keyword evidence="1" id="KW-1133">Transmembrane helix</keyword>
<evidence type="ECO:0000313" key="2">
    <source>
        <dbReference type="EMBL" id="KDQ17812.1"/>
    </source>
</evidence>
<feature type="transmembrane region" description="Helical" evidence="1">
    <location>
        <begin position="61"/>
        <end position="78"/>
    </location>
</feature>
<sequence length="79" mass="9064">MLSLHPDSHWPSLHFMVLPRFTPYSVFSFLHLPPTTLFTLLTHTHFFVDASTAPLTFLGHLPVSGLHILYISGFVHLFY</sequence>
<keyword evidence="3" id="KW-1185">Reference proteome</keyword>
<reference evidence="3" key="1">
    <citation type="journal article" date="2014" name="Proc. Natl. Acad. Sci. U.S.A.">
        <title>Extensive sampling of basidiomycete genomes demonstrates inadequacy of the white-rot/brown-rot paradigm for wood decay fungi.</title>
        <authorList>
            <person name="Riley R."/>
            <person name="Salamov A.A."/>
            <person name="Brown D.W."/>
            <person name="Nagy L.G."/>
            <person name="Floudas D."/>
            <person name="Held B.W."/>
            <person name="Levasseur A."/>
            <person name="Lombard V."/>
            <person name="Morin E."/>
            <person name="Otillar R."/>
            <person name="Lindquist E.A."/>
            <person name="Sun H."/>
            <person name="LaButti K.M."/>
            <person name="Schmutz J."/>
            <person name="Jabbour D."/>
            <person name="Luo H."/>
            <person name="Baker S.E."/>
            <person name="Pisabarro A.G."/>
            <person name="Walton J.D."/>
            <person name="Blanchette R.A."/>
            <person name="Henrissat B."/>
            <person name="Martin F."/>
            <person name="Cullen D."/>
            <person name="Hibbett D.S."/>
            <person name="Grigoriev I.V."/>
        </authorList>
    </citation>
    <scope>NUCLEOTIDE SEQUENCE [LARGE SCALE GENOMIC DNA]</scope>
    <source>
        <strain evidence="3">FD-172 SS1</strain>
    </source>
</reference>
<protein>
    <submittedName>
        <fullName evidence="2">Uncharacterized protein</fullName>
    </submittedName>
</protein>
<dbReference type="AlphaFoldDB" id="A0A067N130"/>
<keyword evidence="1" id="KW-0812">Transmembrane</keyword>
<keyword evidence="1" id="KW-0472">Membrane</keyword>
<dbReference type="Proteomes" id="UP000027195">
    <property type="component" value="Unassembled WGS sequence"/>
</dbReference>
<gene>
    <name evidence="2" type="ORF">BOTBODRAFT_583771</name>
</gene>
<evidence type="ECO:0000256" key="1">
    <source>
        <dbReference type="SAM" id="Phobius"/>
    </source>
</evidence>